<reference evidence="3 4" key="1">
    <citation type="submission" date="2023-08" db="EMBL/GenBank/DDBJ databases">
        <title>Microbacterium aquilitoris sp. nov. and Microbacterium gwkjibeachense sp. nov., isolated from beach.</title>
        <authorList>
            <person name="Lee S.D."/>
            <person name="Yang H."/>
            <person name="Kim I."/>
        </authorList>
    </citation>
    <scope>NUCLEOTIDE SEQUENCE [LARGE SCALE GENOMIC DNA]</scope>
    <source>
        <strain evidence="3 4">KSW4-11</strain>
    </source>
</reference>
<dbReference type="RefSeq" id="WP_311860723.1">
    <property type="nucleotide sequence ID" value="NZ_JAUZVV010000001.1"/>
</dbReference>
<keyword evidence="3" id="KW-0808">Transferase</keyword>
<feature type="chain" id="PRO_5047336976" evidence="2">
    <location>
        <begin position="24"/>
        <end position="451"/>
    </location>
</feature>
<evidence type="ECO:0000313" key="4">
    <source>
        <dbReference type="Proteomes" id="UP001251849"/>
    </source>
</evidence>
<keyword evidence="2" id="KW-0732">Signal</keyword>
<sequence length="451" mass="47254">MRIRHLRLALSLALVSAGAVVLAGCVAPATDEREGETDAARLSTSTASFWDSSTVHSISVDVDDDTLAELLETYESTGDKEWIEVTVTIDGEVYEGAGLKLKGNSSLKSVTSDDDPSGIPWIIRLDKFVDGQNHEGITDFVVRGNSSETSLNEAVALDLLDLAGLASEQAAATRFTIAGSTALRLVVENPGDSWNDSTLGATALYKAESGGDYSYRGDDPESYTDVFDQEAGDDDLAPLISFLKFINDSDDETFSAELSQHLDVTEFATYLAFQDVVDNFDDIDGPGNNSYLAYDADTGLMTVVNWDLNLAFGASPGGAGAGGAGGDGMAMPDRGDAVAPDRGDVGAPEGDARADRPTLPGDDEGAQMGGGGGRGGSNTLASRFLADEDFHALYESELEELEDLFYGSGAAEDILQTWSDALVAGAGDLVDADVIAADAADLTASFERLAD</sequence>
<dbReference type="Pfam" id="PF08757">
    <property type="entry name" value="CotH"/>
    <property type="match status" value="1"/>
</dbReference>
<organism evidence="3 4">
    <name type="scientific">Microbacterium gawkjiense</name>
    <dbReference type="NCBI Taxonomy" id="3067309"/>
    <lineage>
        <taxon>Bacteria</taxon>
        <taxon>Bacillati</taxon>
        <taxon>Actinomycetota</taxon>
        <taxon>Actinomycetes</taxon>
        <taxon>Micrococcales</taxon>
        <taxon>Microbacteriaceae</taxon>
        <taxon>Microbacterium</taxon>
    </lineage>
</organism>
<proteinExistence type="predicted"/>
<protein>
    <submittedName>
        <fullName evidence="3">CotH kinase family protein</fullName>
    </submittedName>
</protein>
<feature type="compositionally biased region" description="Basic and acidic residues" evidence="1">
    <location>
        <begin position="333"/>
        <end position="356"/>
    </location>
</feature>
<dbReference type="GO" id="GO:0016301">
    <property type="term" value="F:kinase activity"/>
    <property type="evidence" value="ECO:0007669"/>
    <property type="project" value="UniProtKB-KW"/>
</dbReference>
<dbReference type="PROSITE" id="PS51257">
    <property type="entry name" value="PROKAR_LIPOPROTEIN"/>
    <property type="match status" value="1"/>
</dbReference>
<keyword evidence="4" id="KW-1185">Reference proteome</keyword>
<name>A0ABU3G918_9MICO</name>
<keyword evidence="3" id="KW-0418">Kinase</keyword>
<feature type="signal peptide" evidence="2">
    <location>
        <begin position="1"/>
        <end position="23"/>
    </location>
</feature>
<accession>A0ABU3G918</accession>
<dbReference type="PANTHER" id="PTHR40050">
    <property type="entry name" value="INNER SPORE COAT PROTEIN H"/>
    <property type="match status" value="1"/>
</dbReference>
<dbReference type="InterPro" id="IPR014867">
    <property type="entry name" value="Spore_coat_CotH_CotH2/3/7"/>
</dbReference>
<comment type="caution">
    <text evidence="3">The sequence shown here is derived from an EMBL/GenBank/DDBJ whole genome shotgun (WGS) entry which is preliminary data.</text>
</comment>
<dbReference type="Proteomes" id="UP001251849">
    <property type="component" value="Unassembled WGS sequence"/>
</dbReference>
<evidence type="ECO:0000313" key="3">
    <source>
        <dbReference type="EMBL" id="MDT3316025.1"/>
    </source>
</evidence>
<evidence type="ECO:0000256" key="1">
    <source>
        <dbReference type="SAM" id="MobiDB-lite"/>
    </source>
</evidence>
<feature type="region of interest" description="Disordered" evidence="1">
    <location>
        <begin position="321"/>
        <end position="375"/>
    </location>
</feature>
<dbReference type="PANTHER" id="PTHR40050:SF1">
    <property type="entry name" value="INNER SPORE COAT PROTEIN H"/>
    <property type="match status" value="1"/>
</dbReference>
<gene>
    <name evidence="3" type="ORF">Q9S71_04240</name>
</gene>
<dbReference type="EMBL" id="JAUZVV010000001">
    <property type="protein sequence ID" value="MDT3316025.1"/>
    <property type="molecule type" value="Genomic_DNA"/>
</dbReference>
<evidence type="ECO:0000256" key="2">
    <source>
        <dbReference type="SAM" id="SignalP"/>
    </source>
</evidence>